<dbReference type="FunFam" id="1.20.120.1780:FF:000002">
    <property type="entry name" value="1,4-dihydroxy-2-naphthoate octaprenyltransferase"/>
    <property type="match status" value="1"/>
</dbReference>
<dbReference type="PIRSF" id="PIRSF005355">
    <property type="entry name" value="UBIAD1"/>
    <property type="match status" value="1"/>
</dbReference>
<evidence type="ECO:0000256" key="2">
    <source>
        <dbReference type="ARBA" id="ARBA00022428"/>
    </source>
</evidence>
<dbReference type="OrthoDB" id="9767568at2"/>
<dbReference type="GO" id="GO:0009234">
    <property type="term" value="P:menaquinone biosynthetic process"/>
    <property type="evidence" value="ECO:0007669"/>
    <property type="project" value="UniProtKB-UniRule"/>
</dbReference>
<comment type="similarity">
    <text evidence="8">Belongs to the MenA family. Type 1 subfamily.</text>
</comment>
<dbReference type="InterPro" id="IPR000537">
    <property type="entry name" value="UbiA_prenyltransferase"/>
</dbReference>
<dbReference type="FunFam" id="1.10.357.140:FF:000007">
    <property type="entry name" value="1,4-dihydroxy-2-naphthoate octaprenyltransferase"/>
    <property type="match status" value="1"/>
</dbReference>
<evidence type="ECO:0000256" key="1">
    <source>
        <dbReference type="ARBA" id="ARBA00004141"/>
    </source>
</evidence>
<evidence type="ECO:0000256" key="9">
    <source>
        <dbReference type="NCBIfam" id="TIGR00751"/>
    </source>
</evidence>
<protein>
    <recommendedName>
        <fullName evidence="8 9">1,4-dihydroxy-2-naphthoate octaprenyltransferase</fullName>
        <shortName evidence="8">DHNA-octaprenyltransferase</shortName>
        <ecNumber evidence="8 9">2.5.1.74</ecNumber>
    </recommendedName>
</protein>
<dbReference type="GO" id="GO:0005886">
    <property type="term" value="C:plasma membrane"/>
    <property type="evidence" value="ECO:0007669"/>
    <property type="project" value="UniProtKB-SubCell"/>
</dbReference>
<comment type="pathway">
    <text evidence="8">Quinol/quinone metabolism; menaquinone biosynthesis; menaquinol from 1,4-dihydroxy-2-naphthoate: step 1/2.</text>
</comment>
<keyword evidence="7 8" id="KW-0472">Membrane</keyword>
<feature type="transmembrane region" description="Helical" evidence="8">
    <location>
        <begin position="26"/>
        <end position="46"/>
    </location>
</feature>
<evidence type="ECO:0000256" key="3">
    <source>
        <dbReference type="ARBA" id="ARBA00022475"/>
    </source>
</evidence>
<keyword evidence="4 8" id="KW-0808">Transferase</keyword>
<dbReference type="NCBIfam" id="TIGR00751">
    <property type="entry name" value="menA"/>
    <property type="match status" value="1"/>
</dbReference>
<dbReference type="AlphaFoldDB" id="A0A372LD25"/>
<comment type="function">
    <text evidence="8">Conversion of 1,4-dihydroxy-2-naphthoate (DHNA) to demethylmenaquinone (DMK).</text>
</comment>
<dbReference type="Gene3D" id="1.20.120.1780">
    <property type="entry name" value="UbiA prenyltransferase"/>
    <property type="match status" value="1"/>
</dbReference>
<evidence type="ECO:0000256" key="5">
    <source>
        <dbReference type="ARBA" id="ARBA00022692"/>
    </source>
</evidence>
<keyword evidence="2 8" id="KW-0474">Menaquinone biosynthesis</keyword>
<proteinExistence type="inferred from homology"/>
<dbReference type="PANTHER" id="PTHR13929:SF0">
    <property type="entry name" value="UBIA PRENYLTRANSFERASE DOMAIN-CONTAINING PROTEIN 1"/>
    <property type="match status" value="1"/>
</dbReference>
<dbReference type="InterPro" id="IPR026046">
    <property type="entry name" value="UBIAD1"/>
</dbReference>
<sequence>MQSHFDINSASLAGNNKRGWKVWYQLLRPHTLTAGFVPVLIGTALALQSYNIHLFLFLAMLFASLLIQAATNMFNEYYDFKRGLDNENSVGIGGAIVREGVTPKTVMTLALSFYGTALLLGVYICMQTSWWLALIGAICMTVGYFYTGGPVPIAYTPFGELMAGFFMGVLIILISFYIQTGFVSSTAVLVSIPIAILVGTILLANNIRDLDGDKENGRKTLAILFGHDKAICLLAGMFIVSYLWVVGMVVAGLVSPFLLIVFLSIPKAVKAIKGFIGKTMPVQMMPAMKATAQTNTVFGFLLSVGLFISYFF</sequence>
<feature type="transmembrane region" description="Helical" evidence="8">
    <location>
        <begin position="130"/>
        <end position="146"/>
    </location>
</feature>
<keyword evidence="3 8" id="KW-1003">Cell membrane</keyword>
<dbReference type="CDD" id="cd13962">
    <property type="entry name" value="PT_UbiA_UBIAD1"/>
    <property type="match status" value="1"/>
</dbReference>
<name>A0A372LD25_9BACI</name>
<reference evidence="10 11" key="1">
    <citation type="submission" date="2018-08" db="EMBL/GenBank/DDBJ databases">
        <title>Bacillus chawlae sp. nov., Bacillus glennii sp. nov., and Bacillus saganii sp. nov. Isolated from the Vehicle Assembly Building at Kennedy Space Center where the Viking Spacecraft were Assembled.</title>
        <authorList>
            <person name="Seuylemezian A."/>
            <person name="Vaishampayan P."/>
        </authorList>
    </citation>
    <scope>NUCLEOTIDE SEQUENCE [LARGE SCALE GENOMIC DNA]</scope>
    <source>
        <strain evidence="10 11">V47-23a</strain>
    </source>
</reference>
<dbReference type="Pfam" id="PF01040">
    <property type="entry name" value="UbiA"/>
    <property type="match status" value="1"/>
</dbReference>
<gene>
    <name evidence="8" type="primary">menA</name>
    <name evidence="10" type="ORF">D0469_19525</name>
</gene>
<evidence type="ECO:0000313" key="11">
    <source>
        <dbReference type="Proteomes" id="UP000264541"/>
    </source>
</evidence>
<evidence type="ECO:0000256" key="7">
    <source>
        <dbReference type="ARBA" id="ARBA00023136"/>
    </source>
</evidence>
<dbReference type="UniPathway" id="UPA00079">
    <property type="reaction ID" value="UER00168"/>
</dbReference>
<comment type="subcellular location">
    <subcellularLocation>
        <location evidence="8">Cell membrane</location>
        <topology evidence="8">Multi-pass membrane protein</topology>
    </subcellularLocation>
    <subcellularLocation>
        <location evidence="1">Membrane</location>
        <topology evidence="1">Multi-pass membrane protein</topology>
    </subcellularLocation>
</comment>
<feature type="transmembrane region" description="Helical" evidence="8">
    <location>
        <begin position="250"/>
        <end position="269"/>
    </location>
</feature>
<keyword evidence="6 8" id="KW-1133">Transmembrane helix</keyword>
<dbReference type="GO" id="GO:0042371">
    <property type="term" value="P:vitamin K biosynthetic process"/>
    <property type="evidence" value="ECO:0007669"/>
    <property type="project" value="TreeGrafter"/>
</dbReference>
<dbReference type="HAMAP" id="MF_01937">
    <property type="entry name" value="MenA_1"/>
    <property type="match status" value="1"/>
</dbReference>
<dbReference type="EC" id="2.5.1.74" evidence="8 9"/>
<dbReference type="GO" id="GO:0046428">
    <property type="term" value="F:1,4-dihydroxy-2-naphthoate polyprenyltransferase activity"/>
    <property type="evidence" value="ECO:0007669"/>
    <property type="project" value="UniProtKB-UniRule"/>
</dbReference>
<evidence type="ECO:0000256" key="6">
    <source>
        <dbReference type="ARBA" id="ARBA00022989"/>
    </source>
</evidence>
<dbReference type="InterPro" id="IPR044878">
    <property type="entry name" value="UbiA_sf"/>
</dbReference>
<evidence type="ECO:0000313" key="10">
    <source>
        <dbReference type="EMBL" id="RFU63643.1"/>
    </source>
</evidence>
<feature type="transmembrane region" description="Helical" evidence="8">
    <location>
        <begin position="52"/>
        <end position="74"/>
    </location>
</feature>
<dbReference type="RefSeq" id="WP_117328394.1">
    <property type="nucleotide sequence ID" value="NZ_QVTE01000064.1"/>
</dbReference>
<dbReference type="InterPro" id="IPR004657">
    <property type="entry name" value="MenA"/>
</dbReference>
<accession>A0A372LD25</accession>
<comment type="catalytic activity">
    <reaction evidence="8">
        <text>an all-trans-polyprenyl diphosphate + 1,4-dihydroxy-2-naphthoate + H(+) = a 2-demethylmenaquinol + CO2 + diphosphate</text>
        <dbReference type="Rhea" id="RHEA:26478"/>
        <dbReference type="Rhea" id="RHEA-COMP:9563"/>
        <dbReference type="Rhea" id="RHEA-COMP:9564"/>
        <dbReference type="ChEBI" id="CHEBI:11173"/>
        <dbReference type="ChEBI" id="CHEBI:15378"/>
        <dbReference type="ChEBI" id="CHEBI:16526"/>
        <dbReference type="ChEBI" id="CHEBI:33019"/>
        <dbReference type="ChEBI" id="CHEBI:55437"/>
        <dbReference type="ChEBI" id="CHEBI:58914"/>
        <dbReference type="EC" id="2.5.1.74"/>
    </reaction>
</comment>
<dbReference type="Gene3D" id="1.10.357.140">
    <property type="entry name" value="UbiA prenyltransferase"/>
    <property type="match status" value="1"/>
</dbReference>
<dbReference type="Proteomes" id="UP000264541">
    <property type="component" value="Unassembled WGS sequence"/>
</dbReference>
<evidence type="ECO:0000256" key="8">
    <source>
        <dbReference type="HAMAP-Rule" id="MF_01937"/>
    </source>
</evidence>
<feature type="transmembrane region" description="Helical" evidence="8">
    <location>
        <begin position="290"/>
        <end position="311"/>
    </location>
</feature>
<dbReference type="PANTHER" id="PTHR13929">
    <property type="entry name" value="1,4-DIHYDROXY-2-NAPHTHOATE OCTAPRENYLTRANSFERASE"/>
    <property type="match status" value="1"/>
</dbReference>
<comment type="caution">
    <text evidence="10">The sequence shown here is derived from an EMBL/GenBank/DDBJ whole genome shotgun (WGS) entry which is preliminary data.</text>
</comment>
<feature type="transmembrane region" description="Helical" evidence="8">
    <location>
        <begin position="184"/>
        <end position="204"/>
    </location>
</feature>
<dbReference type="EMBL" id="QVTE01000064">
    <property type="protein sequence ID" value="RFU63643.1"/>
    <property type="molecule type" value="Genomic_DNA"/>
</dbReference>
<dbReference type="NCBIfam" id="NF004749">
    <property type="entry name" value="PRK06080.1-1"/>
    <property type="match status" value="1"/>
</dbReference>
<feature type="transmembrane region" description="Helical" evidence="8">
    <location>
        <begin position="106"/>
        <end position="124"/>
    </location>
</feature>
<organism evidence="10 11">
    <name type="scientific">Peribacillus saganii</name>
    <dbReference type="NCBI Taxonomy" id="2303992"/>
    <lineage>
        <taxon>Bacteria</taxon>
        <taxon>Bacillati</taxon>
        <taxon>Bacillota</taxon>
        <taxon>Bacilli</taxon>
        <taxon>Bacillales</taxon>
        <taxon>Bacillaceae</taxon>
        <taxon>Peribacillus</taxon>
    </lineage>
</organism>
<keyword evidence="5 8" id="KW-0812">Transmembrane</keyword>
<feature type="transmembrane region" description="Helical" evidence="8">
    <location>
        <begin position="158"/>
        <end position="178"/>
    </location>
</feature>
<keyword evidence="11" id="KW-1185">Reference proteome</keyword>
<evidence type="ECO:0000256" key="4">
    <source>
        <dbReference type="ARBA" id="ARBA00022679"/>
    </source>
</evidence>